<protein>
    <recommendedName>
        <fullName evidence="2">Phage-associated protein, BcepMu gp16 family</fullName>
    </recommendedName>
</protein>
<name>A0A5E6WPT7_PSEFL</name>
<dbReference type="NCBIfam" id="TIGR04111">
    <property type="entry name" value="BcepMu_gp16"/>
    <property type="match status" value="1"/>
</dbReference>
<dbReference type="EMBL" id="LR700651">
    <property type="protein sequence ID" value="VVM16539.1"/>
    <property type="molecule type" value="Genomic_DNA"/>
</dbReference>
<proteinExistence type="predicted"/>
<dbReference type="AlphaFoldDB" id="A0A5E6WPT7"/>
<sequence>MMQTADNGMPAAQESIFVRMIRIAYQRFGQPAQLLLVTKAQLAIKTNQTTFNVRKLIPRRCSYFNVTDIGVCAIQHAYHSIKSIADAEIWGQAGGKTGTAGSAHSFKSIVSHGLDKAPNGPLIIRRDTAILLNNSVLNLIQRIKGQRATPPGEDVGHIEFELDRHLTQVGRRSIARSRLIVRLCSLCNPKCFRDLVLCHAASLPFFLQPRTDIFRKMHFFSSLLFTSAPKCIIVHLTPHEIARICTMPNTSVTEQARHQAREALEKRGQSAKDFAAQHQLNPSTVYAVLSGQSQCRRGEAHRAAVLLGIKDGVIEQ</sequence>
<gene>
    <name evidence="1" type="ORF">PS683_04878</name>
</gene>
<evidence type="ECO:0000313" key="1">
    <source>
        <dbReference type="EMBL" id="VVM16539.1"/>
    </source>
</evidence>
<reference evidence="1" key="1">
    <citation type="submission" date="2019-09" db="EMBL/GenBank/DDBJ databases">
        <authorList>
            <person name="Chandra G."/>
            <person name="Truman W A."/>
        </authorList>
    </citation>
    <scope>NUCLEOTIDE SEQUENCE</scope>
    <source>
        <strain evidence="1">PS683</strain>
    </source>
</reference>
<evidence type="ECO:0008006" key="2">
    <source>
        <dbReference type="Google" id="ProtNLM"/>
    </source>
</evidence>
<accession>A0A5E6WPT7</accession>
<dbReference type="InterPro" id="IPR026365">
    <property type="entry name" value="BcepMu_gp16"/>
</dbReference>
<organism evidence="1">
    <name type="scientific">Pseudomonas fluorescens</name>
    <dbReference type="NCBI Taxonomy" id="294"/>
    <lineage>
        <taxon>Bacteria</taxon>
        <taxon>Pseudomonadati</taxon>
        <taxon>Pseudomonadota</taxon>
        <taxon>Gammaproteobacteria</taxon>
        <taxon>Pseudomonadales</taxon>
        <taxon>Pseudomonadaceae</taxon>
        <taxon>Pseudomonas</taxon>
    </lineage>
</organism>